<dbReference type="GO" id="GO:0008270">
    <property type="term" value="F:zinc ion binding"/>
    <property type="evidence" value="ECO:0007669"/>
    <property type="project" value="UniProtKB-KW"/>
</dbReference>
<keyword evidence="1" id="KW-0479">Metal-binding</keyword>
<evidence type="ECO:0000313" key="6">
    <source>
        <dbReference type="Proteomes" id="UP000030922"/>
    </source>
</evidence>
<name>A0A0A7NNS7_9CAUD</name>
<reference evidence="6" key="1">
    <citation type="submission" date="2014-10" db="EMBL/GenBank/DDBJ databases">
        <title>Characterization of Lactobacillus fermentum phage vB_S_LfeInf.</title>
        <authorList>
            <person name="Liu M."/>
            <person name="Gill J.J."/>
            <person name="Berry J."/>
            <person name="Young R.III."/>
            <person name="Summer E.J."/>
        </authorList>
    </citation>
    <scope>NUCLEOTIDE SEQUENCE [LARGE SCALE GENOMIC DNA]</scope>
</reference>
<evidence type="ECO:0000256" key="1">
    <source>
        <dbReference type="ARBA" id="ARBA00022723"/>
    </source>
</evidence>
<dbReference type="GO" id="GO:0003899">
    <property type="term" value="F:DNA-directed RNA polymerase activity"/>
    <property type="evidence" value="ECO:0007669"/>
    <property type="project" value="InterPro"/>
</dbReference>
<dbReference type="EMBL" id="KP054477">
    <property type="protein sequence ID" value="AIZ94715.1"/>
    <property type="molecule type" value="Genomic_DNA"/>
</dbReference>
<dbReference type="GeneID" id="26793877"/>
<organism evidence="5 6">
    <name type="scientific">Lactobacillus phage LfeInf</name>
    <dbReference type="NCBI Taxonomy" id="1567484"/>
    <lineage>
        <taxon>Viruses</taxon>
        <taxon>Duplodnaviria</taxon>
        <taxon>Heunggongvirae</taxon>
        <taxon>Uroviricota</taxon>
        <taxon>Caudoviricetes</taxon>
        <taxon>Herelleviridae</taxon>
        <taxon>Hopescreekvirus</taxon>
        <taxon>Hopescreekvirus LfeInf</taxon>
    </lineage>
</organism>
<keyword evidence="2" id="KW-0863">Zinc-finger</keyword>
<evidence type="ECO:0000313" key="5">
    <source>
        <dbReference type="EMBL" id="AIZ94715.1"/>
    </source>
</evidence>
<dbReference type="OrthoDB" id="3519at10239"/>
<feature type="domain" description="Zinc finger CHC2-type" evidence="4">
    <location>
        <begin position="33"/>
        <end position="83"/>
    </location>
</feature>
<reference evidence="5 6" key="2">
    <citation type="journal article" date="2015" name="Biotechnol. Biofuels">
        <title>Bacteriophage application restores ethanol fermentation characteristics disrupted by Lactobacillus fermentum.</title>
        <authorList>
            <person name="Liu M."/>
            <person name="Bischoff K.M."/>
            <person name="Gill J.J."/>
            <person name="Mire-Criscione M.D."/>
            <person name="Berry J.D."/>
            <person name="Young R."/>
            <person name="Summer E.J."/>
        </authorList>
    </citation>
    <scope>NUCLEOTIDE SEQUENCE [LARGE SCALE GENOMIC DNA]</scope>
</reference>
<dbReference type="GO" id="GO:0003677">
    <property type="term" value="F:DNA binding"/>
    <property type="evidence" value="ECO:0007669"/>
    <property type="project" value="InterPro"/>
</dbReference>
<dbReference type="InterPro" id="IPR002694">
    <property type="entry name" value="Znf_CHC2"/>
</dbReference>
<dbReference type="KEGG" id="vg:26793877"/>
<dbReference type="Gene3D" id="3.90.580.10">
    <property type="entry name" value="Zinc finger, CHC2-type domain"/>
    <property type="match status" value="1"/>
</dbReference>
<protein>
    <submittedName>
        <fullName evidence="5">DNA primase</fullName>
    </submittedName>
</protein>
<dbReference type="Proteomes" id="UP000030922">
    <property type="component" value="Segment"/>
</dbReference>
<dbReference type="InterPro" id="IPR036977">
    <property type="entry name" value="DNA_primase_Znf_CHC2"/>
</dbReference>
<sequence length="349" mass="39589">MNSQLSKDQQALVDYLGLNDFNLSGGNQLNFNCPFCDDHRKKMYVSPKGKFICFLCETRGNSIVSFISQLDKISYQEATSALRDYGLDHQVSYKQPGSTLLGSLIRIKGQQKVAKPKPMEMIPLPTNCYLLKEHSPITEPFFQYLYKRGMTDQEIINYQVCYVVKGLVKTKNKSFYINNQVVFITFDSNGRAIYWNTRSIDSNPYIKSFNGVAINDHQHTKKNTIFNLNRTDNHIMVVCEGVFNALTCTQGDYVGVATFGKNISDEQVNMIINSRATAVYLFLDNDAKQQTFQLYKRLLNKGLSKPLKIVYNASIDQDANDLGKVKVKELLDQARDVNLASVLNMLGGR</sequence>
<dbReference type="PANTHER" id="PTHR30313:SF2">
    <property type="entry name" value="DNA PRIMASE"/>
    <property type="match status" value="1"/>
</dbReference>
<dbReference type="GO" id="GO:0006269">
    <property type="term" value="P:DNA replication, synthesis of primer"/>
    <property type="evidence" value="ECO:0007669"/>
    <property type="project" value="TreeGrafter"/>
</dbReference>
<accession>A0A0A7NNS7</accession>
<evidence type="ECO:0000259" key="4">
    <source>
        <dbReference type="SMART" id="SM00400"/>
    </source>
</evidence>
<dbReference type="SUPFAM" id="SSF57783">
    <property type="entry name" value="Zinc beta-ribbon"/>
    <property type="match status" value="1"/>
</dbReference>
<dbReference type="Gene3D" id="3.40.1360.10">
    <property type="match status" value="1"/>
</dbReference>
<dbReference type="PANTHER" id="PTHR30313">
    <property type="entry name" value="DNA PRIMASE"/>
    <property type="match status" value="1"/>
</dbReference>
<dbReference type="SUPFAM" id="SSF56731">
    <property type="entry name" value="DNA primase core"/>
    <property type="match status" value="1"/>
</dbReference>
<keyword evidence="6" id="KW-1185">Reference proteome</keyword>
<dbReference type="Pfam" id="PF01807">
    <property type="entry name" value="Zn_ribbon_DnaG"/>
    <property type="match status" value="1"/>
</dbReference>
<evidence type="ECO:0000256" key="3">
    <source>
        <dbReference type="ARBA" id="ARBA00022833"/>
    </source>
</evidence>
<evidence type="ECO:0000256" key="2">
    <source>
        <dbReference type="ARBA" id="ARBA00022771"/>
    </source>
</evidence>
<dbReference type="InterPro" id="IPR050219">
    <property type="entry name" value="DnaG_primase"/>
</dbReference>
<proteinExistence type="predicted"/>
<gene>
    <name evidence="5" type="ORF">LfeInf_089</name>
</gene>
<dbReference type="SMART" id="SM00400">
    <property type="entry name" value="ZnF_CHCC"/>
    <property type="match status" value="1"/>
</dbReference>
<dbReference type="RefSeq" id="YP_009222327.1">
    <property type="nucleotide sequence ID" value="NC_029058.1"/>
</dbReference>
<keyword evidence="3" id="KW-0862">Zinc</keyword>